<evidence type="ECO:0000256" key="2">
    <source>
        <dbReference type="SAM" id="Phobius"/>
    </source>
</evidence>
<reference evidence="3 4" key="1">
    <citation type="submission" date="2018-11" db="EMBL/GenBank/DDBJ databases">
        <authorList>
            <consortium name="Pathogen Informatics"/>
        </authorList>
    </citation>
    <scope>NUCLEOTIDE SEQUENCE [LARGE SCALE GENOMIC DNA]</scope>
</reference>
<protein>
    <submittedName>
        <fullName evidence="3">Uncharacterized protein</fullName>
    </submittedName>
</protein>
<feature type="region of interest" description="Disordered" evidence="1">
    <location>
        <begin position="44"/>
        <end position="79"/>
    </location>
</feature>
<gene>
    <name evidence="3" type="ORF">GPUH_LOCUS2752</name>
</gene>
<accession>A0A3P6PTQ7</accession>
<proteinExistence type="predicted"/>
<evidence type="ECO:0000313" key="3">
    <source>
        <dbReference type="EMBL" id="VDK36227.1"/>
    </source>
</evidence>
<keyword evidence="4" id="KW-1185">Reference proteome</keyword>
<dbReference type="OrthoDB" id="5856121at2759"/>
<name>A0A3P6PTQ7_9BILA</name>
<keyword evidence="2" id="KW-0472">Membrane</keyword>
<sequence length="175" mass="19807">METATRQLDQMIDQARYRHHQHRSKFKEAIDYLDQIFEDLKKEGDQTADDTHRSCPAPVVPIRKGSVKGSGKQPTPLTTQQQPNIASQVKLRSQSGLGVTEMLDQRKSSARYFCHGLLASVFVAAICDFYLFRSYENGGHRPVFSFSPFMNGLVQAAQHNAMASVLDRFKKIDVF</sequence>
<feature type="compositionally biased region" description="Basic and acidic residues" evidence="1">
    <location>
        <begin position="44"/>
        <end position="53"/>
    </location>
</feature>
<evidence type="ECO:0000313" key="4">
    <source>
        <dbReference type="Proteomes" id="UP000271098"/>
    </source>
</evidence>
<dbReference type="EMBL" id="UYRT01004330">
    <property type="protein sequence ID" value="VDK36227.1"/>
    <property type="molecule type" value="Genomic_DNA"/>
</dbReference>
<organism evidence="3 4">
    <name type="scientific">Gongylonema pulchrum</name>
    <dbReference type="NCBI Taxonomy" id="637853"/>
    <lineage>
        <taxon>Eukaryota</taxon>
        <taxon>Metazoa</taxon>
        <taxon>Ecdysozoa</taxon>
        <taxon>Nematoda</taxon>
        <taxon>Chromadorea</taxon>
        <taxon>Rhabditida</taxon>
        <taxon>Spirurina</taxon>
        <taxon>Spiruromorpha</taxon>
        <taxon>Spiruroidea</taxon>
        <taxon>Gongylonematidae</taxon>
        <taxon>Gongylonema</taxon>
    </lineage>
</organism>
<dbReference type="Proteomes" id="UP000271098">
    <property type="component" value="Unassembled WGS sequence"/>
</dbReference>
<feature type="transmembrane region" description="Helical" evidence="2">
    <location>
        <begin position="112"/>
        <end position="132"/>
    </location>
</feature>
<keyword evidence="2" id="KW-0812">Transmembrane</keyword>
<dbReference type="AlphaFoldDB" id="A0A3P6PTQ7"/>
<keyword evidence="2" id="KW-1133">Transmembrane helix</keyword>
<evidence type="ECO:0000256" key="1">
    <source>
        <dbReference type="SAM" id="MobiDB-lite"/>
    </source>
</evidence>